<dbReference type="RefSeq" id="XP_028532882.1">
    <property type="nucleotide sequence ID" value="XM_028676388.1"/>
</dbReference>
<dbReference type="HAMAP" id="MF_00050">
    <property type="entry name" value="EF_Ts"/>
    <property type="match status" value="1"/>
</dbReference>
<dbReference type="InterPro" id="IPR014039">
    <property type="entry name" value="Transl_elong_EFTs/EF1B_dimer"/>
</dbReference>
<evidence type="ECO:0000313" key="7">
    <source>
        <dbReference type="EMBL" id="CRG99877.1"/>
    </source>
</evidence>
<dbReference type="Gene3D" id="1.10.286.20">
    <property type="match status" value="1"/>
</dbReference>
<feature type="signal peptide" evidence="5">
    <location>
        <begin position="1"/>
        <end position="20"/>
    </location>
</feature>
<protein>
    <recommendedName>
        <fullName evidence="4">Elongation factor Ts, mitochondrial</fullName>
        <shortName evidence="4">EF-Ts</shortName>
        <shortName evidence="4">EF-TsMt</shortName>
    </recommendedName>
</protein>
<dbReference type="OrthoDB" id="277235at2759"/>
<proteinExistence type="inferred from homology"/>
<dbReference type="SUPFAM" id="SSF46934">
    <property type="entry name" value="UBA-like"/>
    <property type="match status" value="1"/>
</dbReference>
<comment type="function">
    <text evidence="4">Associates with the EF-Tu.GDP complex and induces the exchange of GDP to GTP. It remains bound to the aminoacyl-tRNA.EF-Tu.GTP complex up to the GTP hydrolysis stage on the ribosome.</text>
</comment>
<keyword evidence="3 4" id="KW-0648">Protein biosynthesis</keyword>
<evidence type="ECO:0000259" key="6">
    <source>
        <dbReference type="Pfam" id="PF00889"/>
    </source>
</evidence>
<dbReference type="EMBL" id="LN835303">
    <property type="protein sequence ID" value="CRG99877.1"/>
    <property type="molecule type" value="Genomic_DNA"/>
</dbReference>
<dbReference type="InterPro" id="IPR009060">
    <property type="entry name" value="UBA-like_sf"/>
</dbReference>
<dbReference type="Pfam" id="PF00889">
    <property type="entry name" value="EF_TS"/>
    <property type="match status" value="1"/>
</dbReference>
<name>A0A1J1H8F8_PLARL</name>
<comment type="similarity">
    <text evidence="1 4">Belongs to the EF-Ts family.</text>
</comment>
<evidence type="ECO:0000256" key="5">
    <source>
        <dbReference type="SAM" id="SignalP"/>
    </source>
</evidence>
<dbReference type="SUPFAM" id="SSF54713">
    <property type="entry name" value="Elongation factor Ts (EF-Ts), dimerisation domain"/>
    <property type="match status" value="2"/>
</dbReference>
<organism evidence="7 8">
    <name type="scientific">Plasmodium relictum</name>
    <dbReference type="NCBI Taxonomy" id="85471"/>
    <lineage>
        <taxon>Eukaryota</taxon>
        <taxon>Sar</taxon>
        <taxon>Alveolata</taxon>
        <taxon>Apicomplexa</taxon>
        <taxon>Aconoidasida</taxon>
        <taxon>Haemosporida</taxon>
        <taxon>Plasmodiidae</taxon>
        <taxon>Plasmodium</taxon>
        <taxon>Plasmodium (Haemamoeba)</taxon>
    </lineage>
</organism>
<evidence type="ECO:0000256" key="1">
    <source>
        <dbReference type="ARBA" id="ARBA00005532"/>
    </source>
</evidence>
<dbReference type="Gene3D" id="3.30.479.20">
    <property type="entry name" value="Elongation factor Ts, dimerisation domain"/>
    <property type="match status" value="2"/>
</dbReference>
<evidence type="ECO:0000256" key="2">
    <source>
        <dbReference type="ARBA" id="ARBA00022768"/>
    </source>
</evidence>
<keyword evidence="4" id="KW-0496">Mitochondrion</keyword>
<accession>A0A1J1H8F8</accession>
<dbReference type="VEuPathDB" id="PlasmoDB:PRELSG_0830700"/>
<dbReference type="PANTHER" id="PTHR11741:SF0">
    <property type="entry name" value="ELONGATION FACTOR TS, MITOCHONDRIAL"/>
    <property type="match status" value="1"/>
</dbReference>
<evidence type="ECO:0000313" key="8">
    <source>
        <dbReference type="Proteomes" id="UP000220158"/>
    </source>
</evidence>
<dbReference type="Gene3D" id="1.10.8.10">
    <property type="entry name" value="DNA helicase RuvA subunit, C-terminal domain"/>
    <property type="match status" value="1"/>
</dbReference>
<dbReference type="InterPro" id="IPR036402">
    <property type="entry name" value="EF-Ts_dimer_sf"/>
</dbReference>
<keyword evidence="8" id="KW-1185">Reference proteome</keyword>
<dbReference type="KEGG" id="prel:PRELSG_0830700"/>
<evidence type="ECO:0000256" key="3">
    <source>
        <dbReference type="ARBA" id="ARBA00022917"/>
    </source>
</evidence>
<evidence type="ECO:0000256" key="4">
    <source>
        <dbReference type="HAMAP-Rule" id="MF_03135"/>
    </source>
</evidence>
<dbReference type="NCBIfam" id="TIGR00116">
    <property type="entry name" value="tsf"/>
    <property type="match status" value="1"/>
</dbReference>
<dbReference type="GO" id="GO:0070125">
    <property type="term" value="P:mitochondrial translational elongation"/>
    <property type="evidence" value="ECO:0007669"/>
    <property type="project" value="TreeGrafter"/>
</dbReference>
<dbReference type="AlphaFoldDB" id="A0A1J1H8F8"/>
<feature type="domain" description="Translation elongation factor EFTs/EF1B dimerisation" evidence="6">
    <location>
        <begin position="119"/>
        <end position="348"/>
    </location>
</feature>
<dbReference type="GeneID" id="39735983"/>
<sequence>MKLFHSFIFLLLNSSLIILCFKNNKSLKLISNINKFKRVKKINSRLYSSNENLKLLKYVREATNASIQVCNNALKNCNNDVNKAIEYVRKNIKNSFISLNIKTQKEGLIGSKIKDDKIVILEVLTDSDFVSNNKNFVNFVKNLLNVILINDNTNNILDLPYVDENNNSDGTVGEQLNHLRNIFRENIKIGRYTKYIKKNENEFLHFYIHNIIEENVGLFGVLLVMHIDNLKENFKIKEKHIVNISNDLAIHIISAKPISTSIDTLNEKIIKREMEIIKQSLKDIKKPQNILNNMINGKMKKFYNSVVLLEQEYMLDDSKRKVSEIIKDFSLQHKININVKYFNYLAIGEKNILIE</sequence>
<keyword evidence="2 4" id="KW-0251">Elongation factor</keyword>
<comment type="subcellular location">
    <subcellularLocation>
        <location evidence="4">Mitochondrion</location>
    </subcellularLocation>
</comment>
<feature type="chain" id="PRO_5009618981" description="Elongation factor Ts, mitochondrial" evidence="5">
    <location>
        <begin position="21"/>
        <end position="355"/>
    </location>
</feature>
<keyword evidence="5" id="KW-0732">Signal</keyword>
<dbReference type="OMA" id="QEYMLDD"/>
<dbReference type="PANTHER" id="PTHR11741">
    <property type="entry name" value="ELONGATION FACTOR TS"/>
    <property type="match status" value="1"/>
</dbReference>
<dbReference type="GO" id="GO:0003746">
    <property type="term" value="F:translation elongation factor activity"/>
    <property type="evidence" value="ECO:0007669"/>
    <property type="project" value="UniProtKB-UniRule"/>
</dbReference>
<dbReference type="GO" id="GO:0005739">
    <property type="term" value="C:mitochondrion"/>
    <property type="evidence" value="ECO:0007669"/>
    <property type="project" value="UniProtKB-SubCell"/>
</dbReference>
<dbReference type="InterPro" id="IPR001816">
    <property type="entry name" value="Transl_elong_EFTs/EF1B"/>
</dbReference>
<gene>
    <name evidence="7" type="primary">EF-Ts</name>
    <name evidence="7" type="ORF">PRELSG_0830700</name>
</gene>
<reference evidence="7 8" key="1">
    <citation type="submission" date="2015-04" db="EMBL/GenBank/DDBJ databases">
        <authorList>
            <consortium name="Pathogen Informatics"/>
        </authorList>
    </citation>
    <scope>NUCLEOTIDE SEQUENCE [LARGE SCALE GENOMIC DNA]</scope>
    <source>
        <strain evidence="7 8">SGS1</strain>
    </source>
</reference>
<dbReference type="Proteomes" id="UP000220158">
    <property type="component" value="Chromosome 8"/>
</dbReference>